<evidence type="ECO:0000256" key="1">
    <source>
        <dbReference type="PROSITE-ProRule" id="PRU00267"/>
    </source>
</evidence>
<reference evidence="3 4" key="1">
    <citation type="journal article" date="2015" name="Sci. Rep.">
        <title>Genome of the facultative scuticociliatosis pathogen Pseudocohnilembus persalinus provides insight into its virulence through horizontal gene transfer.</title>
        <authorList>
            <person name="Xiong J."/>
            <person name="Wang G."/>
            <person name="Cheng J."/>
            <person name="Tian M."/>
            <person name="Pan X."/>
            <person name="Warren A."/>
            <person name="Jiang C."/>
            <person name="Yuan D."/>
            <person name="Miao W."/>
        </authorList>
    </citation>
    <scope>NUCLEOTIDE SEQUENCE [LARGE SCALE GENOMIC DNA]</scope>
    <source>
        <strain evidence="3">36N120E</strain>
    </source>
</reference>
<dbReference type="InterPro" id="IPR036910">
    <property type="entry name" value="HMG_box_dom_sf"/>
</dbReference>
<proteinExistence type="predicted"/>
<evidence type="ECO:0000313" key="3">
    <source>
        <dbReference type="EMBL" id="KRX10381.1"/>
    </source>
</evidence>
<sequence length="115" mass="14045">MIQIRKLAVQEWNELEQEEKDLYQQIEYKQKQEYEKQIIQYKIQFQNPGAEIEQEIEKIVNNIIIKEKQNKQKREQNEFDQQDKEAENQQQFQNYNINVNIGGNLNDMEIELINI</sequence>
<dbReference type="Proteomes" id="UP000054937">
    <property type="component" value="Unassembled WGS sequence"/>
</dbReference>
<keyword evidence="1" id="KW-0539">Nucleus</keyword>
<dbReference type="GO" id="GO:0003677">
    <property type="term" value="F:DNA binding"/>
    <property type="evidence" value="ECO:0007669"/>
    <property type="project" value="UniProtKB-UniRule"/>
</dbReference>
<dbReference type="SUPFAM" id="SSF47095">
    <property type="entry name" value="HMG-box"/>
    <property type="match status" value="1"/>
</dbReference>
<dbReference type="EMBL" id="LDAU01000028">
    <property type="protein sequence ID" value="KRX10381.1"/>
    <property type="molecule type" value="Genomic_DNA"/>
</dbReference>
<comment type="caution">
    <text evidence="3">The sequence shown here is derived from an EMBL/GenBank/DDBJ whole genome shotgun (WGS) entry which is preliminary data.</text>
</comment>
<evidence type="ECO:0000313" key="4">
    <source>
        <dbReference type="Proteomes" id="UP000054937"/>
    </source>
</evidence>
<protein>
    <submittedName>
        <fullName evidence="3">High mobility group box domain</fullName>
    </submittedName>
</protein>
<name>A0A0V0R793_PSEPJ</name>
<dbReference type="InParanoid" id="A0A0V0R793"/>
<dbReference type="GO" id="GO:0005634">
    <property type="term" value="C:nucleus"/>
    <property type="evidence" value="ECO:0007669"/>
    <property type="project" value="UniProtKB-UniRule"/>
</dbReference>
<feature type="DNA-binding region" description="HMG box" evidence="1">
    <location>
        <begin position="1"/>
        <end position="42"/>
    </location>
</feature>
<accession>A0A0V0R793</accession>
<dbReference type="AlphaFoldDB" id="A0A0V0R793"/>
<organism evidence="3 4">
    <name type="scientific">Pseudocohnilembus persalinus</name>
    <name type="common">Ciliate</name>
    <dbReference type="NCBI Taxonomy" id="266149"/>
    <lineage>
        <taxon>Eukaryota</taxon>
        <taxon>Sar</taxon>
        <taxon>Alveolata</taxon>
        <taxon>Ciliophora</taxon>
        <taxon>Intramacronucleata</taxon>
        <taxon>Oligohymenophorea</taxon>
        <taxon>Scuticociliatia</taxon>
        <taxon>Philasterida</taxon>
        <taxon>Pseudocohnilembidae</taxon>
        <taxon>Pseudocohnilembus</taxon>
    </lineage>
</organism>
<keyword evidence="1" id="KW-0238">DNA-binding</keyword>
<dbReference type="PROSITE" id="PS50118">
    <property type="entry name" value="HMG_BOX_2"/>
    <property type="match status" value="1"/>
</dbReference>
<evidence type="ECO:0000259" key="2">
    <source>
        <dbReference type="PROSITE" id="PS50118"/>
    </source>
</evidence>
<dbReference type="InterPro" id="IPR009071">
    <property type="entry name" value="HMG_box_dom"/>
</dbReference>
<keyword evidence="4" id="KW-1185">Reference proteome</keyword>
<feature type="domain" description="HMG box" evidence="2">
    <location>
        <begin position="1"/>
        <end position="42"/>
    </location>
</feature>
<gene>
    <name evidence="3" type="ORF">PPERSA_10480</name>
</gene>